<dbReference type="Proteomes" id="UP000765509">
    <property type="component" value="Unassembled WGS sequence"/>
</dbReference>
<evidence type="ECO:0000256" key="3">
    <source>
        <dbReference type="ARBA" id="ARBA00071673"/>
    </source>
</evidence>
<feature type="compositionally biased region" description="Polar residues" evidence="4">
    <location>
        <begin position="55"/>
        <end position="81"/>
    </location>
</feature>
<dbReference type="PANTHER" id="PTHR10072">
    <property type="entry name" value="IRON-SULFUR CLUSTER ASSEMBLY PROTEIN"/>
    <property type="match status" value="1"/>
</dbReference>
<accession>A0A9Q3GC41</accession>
<dbReference type="InterPro" id="IPR035903">
    <property type="entry name" value="HesB-like_dom_sf"/>
</dbReference>
<evidence type="ECO:0000256" key="1">
    <source>
        <dbReference type="ARBA" id="ARBA00006718"/>
    </source>
</evidence>
<dbReference type="InterPro" id="IPR016092">
    <property type="entry name" value="ATAP"/>
</dbReference>
<dbReference type="OrthoDB" id="333486at2759"/>
<organism evidence="6 7">
    <name type="scientific">Austropuccinia psidii MF-1</name>
    <dbReference type="NCBI Taxonomy" id="1389203"/>
    <lineage>
        <taxon>Eukaryota</taxon>
        <taxon>Fungi</taxon>
        <taxon>Dikarya</taxon>
        <taxon>Basidiomycota</taxon>
        <taxon>Pucciniomycotina</taxon>
        <taxon>Pucciniomycetes</taxon>
        <taxon>Pucciniales</taxon>
        <taxon>Sphaerophragmiaceae</taxon>
        <taxon>Austropuccinia</taxon>
    </lineage>
</organism>
<evidence type="ECO:0000313" key="7">
    <source>
        <dbReference type="Proteomes" id="UP000765509"/>
    </source>
</evidence>
<comment type="function">
    <text evidence="2">Involved in the assembly of mitochondrial and cytoplasmic iron-sulfur proteins. Probably involved in the binding of an intermediate of Fe/S cluster assembly.</text>
</comment>
<protein>
    <recommendedName>
        <fullName evidence="3">Iron-sulfur assembly protein 1</fullName>
    </recommendedName>
</protein>
<proteinExistence type="inferred from homology"/>
<dbReference type="SUPFAM" id="SSF89360">
    <property type="entry name" value="HesB-like domain"/>
    <property type="match status" value="1"/>
</dbReference>
<sequence length="267" mass="29169">MNFILKTQPRRLLGSVDCLSACSRSLRRPASWSPSPGSSGASSRDIAIGQRRLSSKWTMQKSVHPRSIQTQSQALPNTAISPSDVKLSPSSIKSSSPSDSVKQDASDAVLNNHRSSSAQEKPSDSSSSRRLGLENKKSDIDTHSAPIKRRSFRQAKQVINLTPKAIQQLSILLEGPNPRSIRIGIKNKGCAGMAYNLEYVEEPGKFDEIVKACSSDGKEIKVMIESRALFSIIGSTMDWKEDKLGSKFVFDNPNIKEQCGCGESFVV</sequence>
<dbReference type="EMBL" id="AVOT02000289">
    <property type="protein sequence ID" value="MBW0462143.1"/>
    <property type="molecule type" value="Genomic_DNA"/>
</dbReference>
<reference evidence="6" key="1">
    <citation type="submission" date="2021-03" db="EMBL/GenBank/DDBJ databases">
        <title>Draft genome sequence of rust myrtle Austropuccinia psidii MF-1, a brazilian biotype.</title>
        <authorList>
            <person name="Quecine M.C."/>
            <person name="Pachon D.M.R."/>
            <person name="Bonatelli M.L."/>
            <person name="Correr F.H."/>
            <person name="Franceschini L.M."/>
            <person name="Leite T.F."/>
            <person name="Margarido G.R.A."/>
            <person name="Almeida C.A."/>
            <person name="Ferrarezi J.A."/>
            <person name="Labate C.A."/>
        </authorList>
    </citation>
    <scope>NUCLEOTIDE SEQUENCE</scope>
    <source>
        <strain evidence="6">MF-1</strain>
    </source>
</reference>
<evidence type="ECO:0000256" key="2">
    <source>
        <dbReference type="ARBA" id="ARBA00054873"/>
    </source>
</evidence>
<dbReference type="FunFam" id="2.60.300.12:FF:000001">
    <property type="entry name" value="Iron-binding protein IscA"/>
    <property type="match status" value="1"/>
</dbReference>
<dbReference type="InterPro" id="IPR000361">
    <property type="entry name" value="ATAP_core_dom"/>
</dbReference>
<comment type="similarity">
    <text evidence="1">Belongs to the HesB/IscA family.</text>
</comment>
<comment type="caution">
    <text evidence="6">The sequence shown here is derived from an EMBL/GenBank/DDBJ whole genome shotgun (WGS) entry which is preliminary data.</text>
</comment>
<dbReference type="PANTHER" id="PTHR10072:SF41">
    <property type="entry name" value="IRON-SULFUR CLUSTER ASSEMBLY 1 HOMOLOG, MITOCHONDRIAL"/>
    <property type="match status" value="1"/>
</dbReference>
<evidence type="ECO:0000313" key="6">
    <source>
        <dbReference type="EMBL" id="MBW0462143.1"/>
    </source>
</evidence>
<name>A0A9Q3GC41_9BASI</name>
<dbReference type="GO" id="GO:0016226">
    <property type="term" value="P:iron-sulfur cluster assembly"/>
    <property type="evidence" value="ECO:0007669"/>
    <property type="project" value="InterPro"/>
</dbReference>
<dbReference type="InterPro" id="IPR050322">
    <property type="entry name" value="Fe-S_cluster_asmbl/transfer"/>
</dbReference>
<evidence type="ECO:0000259" key="5">
    <source>
        <dbReference type="Pfam" id="PF01521"/>
    </source>
</evidence>
<feature type="compositionally biased region" description="Basic and acidic residues" evidence="4">
    <location>
        <begin position="131"/>
        <end position="142"/>
    </location>
</feature>
<feature type="region of interest" description="Disordered" evidence="4">
    <location>
        <begin position="27"/>
        <end position="147"/>
    </location>
</feature>
<dbReference type="Pfam" id="PF01521">
    <property type="entry name" value="Fe-S_biosyn"/>
    <property type="match status" value="1"/>
</dbReference>
<dbReference type="GO" id="GO:0005739">
    <property type="term" value="C:mitochondrion"/>
    <property type="evidence" value="ECO:0007669"/>
    <property type="project" value="TreeGrafter"/>
</dbReference>
<dbReference type="GO" id="GO:0051537">
    <property type="term" value="F:2 iron, 2 sulfur cluster binding"/>
    <property type="evidence" value="ECO:0007669"/>
    <property type="project" value="TreeGrafter"/>
</dbReference>
<feature type="compositionally biased region" description="Low complexity" evidence="4">
    <location>
        <begin position="83"/>
        <end position="100"/>
    </location>
</feature>
<dbReference type="AlphaFoldDB" id="A0A9Q3GC41"/>
<dbReference type="NCBIfam" id="TIGR00049">
    <property type="entry name" value="iron-sulfur cluster assembly accessory protein"/>
    <property type="match status" value="1"/>
</dbReference>
<dbReference type="PROSITE" id="PS01152">
    <property type="entry name" value="HESB"/>
    <property type="match status" value="1"/>
</dbReference>
<feature type="compositionally biased region" description="Polar residues" evidence="4">
    <location>
        <begin position="112"/>
        <end position="129"/>
    </location>
</feature>
<feature type="domain" description="Core" evidence="5">
    <location>
        <begin position="159"/>
        <end position="263"/>
    </location>
</feature>
<dbReference type="Gene3D" id="2.60.300.12">
    <property type="entry name" value="HesB-like domain"/>
    <property type="match status" value="1"/>
</dbReference>
<feature type="compositionally biased region" description="Low complexity" evidence="4">
    <location>
        <begin position="28"/>
        <end position="44"/>
    </location>
</feature>
<evidence type="ECO:0000256" key="4">
    <source>
        <dbReference type="SAM" id="MobiDB-lite"/>
    </source>
</evidence>
<gene>
    <name evidence="6" type="ORF">O181_001858</name>
</gene>
<keyword evidence="7" id="KW-1185">Reference proteome</keyword>
<dbReference type="InterPro" id="IPR017870">
    <property type="entry name" value="FeS_cluster_insertion_CS"/>
</dbReference>